<feature type="region of interest" description="Disordered" evidence="4">
    <location>
        <begin position="584"/>
        <end position="624"/>
    </location>
</feature>
<keyword evidence="2 3" id="KW-0694">RNA-binding</keyword>
<feature type="domain" description="RRM" evidence="5">
    <location>
        <begin position="360"/>
        <end position="449"/>
    </location>
</feature>
<feature type="region of interest" description="Disordered" evidence="4">
    <location>
        <begin position="168"/>
        <end position="189"/>
    </location>
</feature>
<dbReference type="InterPro" id="IPR012677">
    <property type="entry name" value="Nucleotide-bd_a/b_plait_sf"/>
</dbReference>
<keyword evidence="7" id="KW-1185">Reference proteome</keyword>
<keyword evidence="1" id="KW-0677">Repeat</keyword>
<evidence type="ECO:0000259" key="5">
    <source>
        <dbReference type="PROSITE" id="PS50102"/>
    </source>
</evidence>
<feature type="compositionally biased region" description="Low complexity" evidence="4">
    <location>
        <begin position="584"/>
        <end position="595"/>
    </location>
</feature>
<dbReference type="EMBL" id="JAFEKC020000011">
    <property type="protein sequence ID" value="KAK0512226.1"/>
    <property type="molecule type" value="Genomic_DNA"/>
</dbReference>
<dbReference type="AlphaFoldDB" id="A0AA39R2H6"/>
<protein>
    <recommendedName>
        <fullName evidence="5">RRM domain-containing protein</fullName>
    </recommendedName>
</protein>
<dbReference type="InterPro" id="IPR000504">
    <property type="entry name" value="RRM_dom"/>
</dbReference>
<dbReference type="SMART" id="SM00360">
    <property type="entry name" value="RRM"/>
    <property type="match status" value="2"/>
</dbReference>
<proteinExistence type="predicted"/>
<dbReference type="Gene3D" id="3.30.70.330">
    <property type="match status" value="2"/>
</dbReference>
<accession>A0AA39R2H6</accession>
<feature type="region of interest" description="Disordered" evidence="4">
    <location>
        <begin position="504"/>
        <end position="546"/>
    </location>
</feature>
<gene>
    <name evidence="6" type="ORF">JMJ35_005354</name>
</gene>
<evidence type="ECO:0000313" key="6">
    <source>
        <dbReference type="EMBL" id="KAK0512226.1"/>
    </source>
</evidence>
<feature type="compositionally biased region" description="Polar residues" evidence="4">
    <location>
        <begin position="530"/>
        <end position="546"/>
    </location>
</feature>
<sequence>MQNNMSRNVYGTMQAALSGQTLVTNQAYQPISASNLHQEHNNAGVENLADSFGNISLRNTALMGSGKGSNAAIAMNDPNMTTMLGQAGGQLFYQLPDGTFMVSGSNTAQGNFHHYPNGYNMAVAQPSQYQPAAYHAMPSAAVPNGPHTPRNHPWTSAQGMHQLPELVAPRRSSWSSNEEASPQTPLDGYQPAVVISSHSPTTWSTTPSPIQAQFPYNQQIAKDSDGVPVYVDFWAWTQKEPAIPPPVPAVHSGPDGGRGTLDKILDNRNGTTNVYIRGLQPNTTDDMLGGYGARFGPIISQKAIIEMSNNTCKGYGFIMYHNYNDAENCIRAFFFLGYEAKFAKESHNQRLKALSDQNNTNLYVSNLPRLMVEKGLDSLFQEVFPEDTHPDHQPTSTKILKDSNGISRGVGFARFKTPEVCQEIIDAFNNKTLGEGKTATTLQIRYADTEEQKKLKTYTAEKRLFKTNEYNEVVYGPGSPWRRLYSPVSTSSYSPVQVRIPSSNVPWSAPSQASSISPPYAGYPQGYPQSTPGHGSASNGVPANSSANSTIHVVQVPTRQTARIKIESPSFTAAAKKAAVEAVDVASSEAASSSTSDEDTLVSKTKPSKSCSGDMAVSPTKSKI</sequence>
<evidence type="ECO:0000256" key="4">
    <source>
        <dbReference type="SAM" id="MobiDB-lite"/>
    </source>
</evidence>
<evidence type="ECO:0000313" key="7">
    <source>
        <dbReference type="Proteomes" id="UP001166286"/>
    </source>
</evidence>
<dbReference type="GO" id="GO:0003723">
    <property type="term" value="F:RNA binding"/>
    <property type="evidence" value="ECO:0007669"/>
    <property type="project" value="UniProtKB-UniRule"/>
</dbReference>
<feature type="domain" description="RRM" evidence="5">
    <location>
        <begin position="272"/>
        <end position="369"/>
    </location>
</feature>
<comment type="caution">
    <text evidence="6">The sequence shown here is derived from an EMBL/GenBank/DDBJ whole genome shotgun (WGS) entry which is preliminary data.</text>
</comment>
<dbReference type="Pfam" id="PF00076">
    <property type="entry name" value="RRM_1"/>
    <property type="match status" value="2"/>
</dbReference>
<dbReference type="InterPro" id="IPR035979">
    <property type="entry name" value="RBD_domain_sf"/>
</dbReference>
<dbReference type="SUPFAM" id="SSF54928">
    <property type="entry name" value="RNA-binding domain, RBD"/>
    <property type="match status" value="2"/>
</dbReference>
<name>A0AA39R2H6_9LECA</name>
<dbReference type="Proteomes" id="UP001166286">
    <property type="component" value="Unassembled WGS sequence"/>
</dbReference>
<organism evidence="6 7">
    <name type="scientific">Cladonia borealis</name>
    <dbReference type="NCBI Taxonomy" id="184061"/>
    <lineage>
        <taxon>Eukaryota</taxon>
        <taxon>Fungi</taxon>
        <taxon>Dikarya</taxon>
        <taxon>Ascomycota</taxon>
        <taxon>Pezizomycotina</taxon>
        <taxon>Lecanoromycetes</taxon>
        <taxon>OSLEUM clade</taxon>
        <taxon>Lecanoromycetidae</taxon>
        <taxon>Lecanorales</taxon>
        <taxon>Lecanorineae</taxon>
        <taxon>Cladoniaceae</taxon>
        <taxon>Cladonia</taxon>
    </lineage>
</organism>
<feature type="compositionally biased region" description="Polar residues" evidence="4">
    <location>
        <begin position="172"/>
        <end position="184"/>
    </location>
</feature>
<dbReference type="PROSITE" id="PS50102">
    <property type="entry name" value="RRM"/>
    <property type="match status" value="2"/>
</dbReference>
<reference evidence="6" key="1">
    <citation type="submission" date="2023-03" db="EMBL/GenBank/DDBJ databases">
        <title>Complete genome of Cladonia borealis.</title>
        <authorList>
            <person name="Park H."/>
        </authorList>
    </citation>
    <scope>NUCLEOTIDE SEQUENCE</scope>
    <source>
        <strain evidence="6">ANT050790</strain>
    </source>
</reference>
<feature type="compositionally biased region" description="Polar residues" evidence="4">
    <location>
        <begin position="602"/>
        <end position="611"/>
    </location>
</feature>
<feature type="compositionally biased region" description="Low complexity" evidence="4">
    <location>
        <begin position="508"/>
        <end position="529"/>
    </location>
</feature>
<evidence type="ECO:0000256" key="1">
    <source>
        <dbReference type="ARBA" id="ARBA00022737"/>
    </source>
</evidence>
<dbReference type="PANTHER" id="PTHR24012">
    <property type="entry name" value="RNA BINDING PROTEIN"/>
    <property type="match status" value="1"/>
</dbReference>
<evidence type="ECO:0000256" key="2">
    <source>
        <dbReference type="ARBA" id="ARBA00022884"/>
    </source>
</evidence>
<evidence type="ECO:0000256" key="3">
    <source>
        <dbReference type="PROSITE-ProRule" id="PRU00176"/>
    </source>
</evidence>